<dbReference type="Proteomes" id="UP000235828">
    <property type="component" value="Chromosome B"/>
</dbReference>
<feature type="transmembrane region" description="Helical" evidence="1">
    <location>
        <begin position="12"/>
        <end position="32"/>
    </location>
</feature>
<keyword evidence="3" id="KW-1185">Reference proteome</keyword>
<keyword evidence="1" id="KW-0812">Transmembrane</keyword>
<gene>
    <name evidence="2" type="ORF">VTAP4600_B0259</name>
</gene>
<keyword evidence="1" id="KW-1133">Transmembrane helix</keyword>
<reference evidence="2 3" key="1">
    <citation type="submission" date="2017-10" db="EMBL/GenBank/DDBJ databases">
        <authorList>
            <person name="Banno H."/>
            <person name="Chua N.-H."/>
        </authorList>
    </citation>
    <scope>NUCLEOTIDE SEQUENCE [LARGE SCALE GENOMIC DNA]</scope>
    <source>
        <strain evidence="2">Vibrio tapetis CECT4600</strain>
    </source>
</reference>
<name>A0A2N8ZIZ2_9VIBR</name>
<protein>
    <submittedName>
        <fullName evidence="2">Uncharacterized protein</fullName>
    </submittedName>
</protein>
<evidence type="ECO:0000313" key="2">
    <source>
        <dbReference type="EMBL" id="SON51870.1"/>
    </source>
</evidence>
<feature type="transmembrane region" description="Helical" evidence="1">
    <location>
        <begin position="44"/>
        <end position="62"/>
    </location>
</feature>
<proteinExistence type="predicted"/>
<dbReference type="RefSeq" id="WP_102524244.1">
    <property type="nucleotide sequence ID" value="NZ_LT960612.1"/>
</dbReference>
<dbReference type="EMBL" id="LT960612">
    <property type="protein sequence ID" value="SON51870.1"/>
    <property type="molecule type" value="Genomic_DNA"/>
</dbReference>
<organism evidence="2 3">
    <name type="scientific">Vibrio tapetis subsp. tapetis</name>
    <dbReference type="NCBI Taxonomy" id="1671868"/>
    <lineage>
        <taxon>Bacteria</taxon>
        <taxon>Pseudomonadati</taxon>
        <taxon>Pseudomonadota</taxon>
        <taxon>Gammaproteobacteria</taxon>
        <taxon>Vibrionales</taxon>
        <taxon>Vibrionaceae</taxon>
        <taxon>Vibrio</taxon>
    </lineage>
</organism>
<evidence type="ECO:0000256" key="1">
    <source>
        <dbReference type="SAM" id="Phobius"/>
    </source>
</evidence>
<evidence type="ECO:0000313" key="3">
    <source>
        <dbReference type="Proteomes" id="UP000235828"/>
    </source>
</evidence>
<dbReference type="KEGG" id="vta:B0259"/>
<dbReference type="OrthoDB" id="5829840at2"/>
<dbReference type="AlphaFoldDB" id="A0A2N8ZIZ2"/>
<sequence length="82" mass="9475">MNTPMAISSFLGWFFVIVFGYPLALVGLQIAIFDKRQRDKITRWFNIVCAFVVVALIVMHMQTEVIFGKELLDAWYNRTGSE</sequence>
<accession>A0A2N8ZIZ2</accession>
<keyword evidence="1" id="KW-0472">Membrane</keyword>